<feature type="region of interest" description="Disordered" evidence="1">
    <location>
        <begin position="222"/>
        <end position="276"/>
    </location>
</feature>
<protein>
    <submittedName>
        <fullName evidence="4">SAC3 family protein A isoform X1</fullName>
    </submittedName>
</protein>
<name>A0ABQ4XRN9_9ASTR</name>
<dbReference type="InterPro" id="IPR045107">
    <property type="entry name" value="SAC3/GANP/THP3"/>
</dbReference>
<feature type="domain" description="PCI" evidence="3">
    <location>
        <begin position="951"/>
        <end position="1132"/>
    </location>
</feature>
<evidence type="ECO:0000313" key="5">
    <source>
        <dbReference type="Proteomes" id="UP001151760"/>
    </source>
</evidence>
<dbReference type="InterPro" id="IPR005062">
    <property type="entry name" value="SAC3/GANP/THP3_conserved"/>
</dbReference>
<dbReference type="PROSITE" id="PS50250">
    <property type="entry name" value="PCI"/>
    <property type="match status" value="1"/>
</dbReference>
<feature type="compositionally biased region" description="Basic and acidic residues" evidence="1">
    <location>
        <begin position="713"/>
        <end position="732"/>
    </location>
</feature>
<feature type="compositionally biased region" description="Polar residues" evidence="1">
    <location>
        <begin position="265"/>
        <end position="276"/>
    </location>
</feature>
<feature type="compositionally biased region" description="Low complexity" evidence="1">
    <location>
        <begin position="762"/>
        <end position="772"/>
    </location>
</feature>
<accession>A0ABQ4XRN9</accession>
<reference evidence="4" key="1">
    <citation type="journal article" date="2022" name="Int. J. Mol. Sci.">
        <title>Draft Genome of Tanacetum Coccineum: Genomic Comparison of Closely Related Tanacetum-Family Plants.</title>
        <authorList>
            <person name="Yamashiro T."/>
            <person name="Shiraishi A."/>
            <person name="Nakayama K."/>
            <person name="Satake H."/>
        </authorList>
    </citation>
    <scope>NUCLEOTIDE SEQUENCE</scope>
</reference>
<feature type="region of interest" description="Disordered" evidence="1">
    <location>
        <begin position="524"/>
        <end position="552"/>
    </location>
</feature>
<feature type="compositionally biased region" description="Polar residues" evidence="1">
    <location>
        <begin position="415"/>
        <end position="447"/>
    </location>
</feature>
<evidence type="ECO:0000256" key="2">
    <source>
        <dbReference type="SAM" id="SignalP"/>
    </source>
</evidence>
<dbReference type="PANTHER" id="PTHR12436">
    <property type="entry name" value="80 KDA MCM3-ASSOCIATED PROTEIN"/>
    <property type="match status" value="1"/>
</dbReference>
<feature type="compositionally biased region" description="Polar residues" evidence="1">
    <location>
        <begin position="698"/>
        <end position="707"/>
    </location>
</feature>
<feature type="compositionally biased region" description="Basic residues" evidence="1">
    <location>
        <begin position="673"/>
        <end position="683"/>
    </location>
</feature>
<feature type="compositionally biased region" description="Low complexity" evidence="1">
    <location>
        <begin position="222"/>
        <end position="264"/>
    </location>
</feature>
<feature type="chain" id="PRO_5046970773" evidence="2">
    <location>
        <begin position="19"/>
        <end position="1152"/>
    </location>
</feature>
<keyword evidence="2" id="KW-0732">Signal</keyword>
<feature type="region of interest" description="Disordered" evidence="1">
    <location>
        <begin position="652"/>
        <end position="733"/>
    </location>
</feature>
<evidence type="ECO:0000256" key="1">
    <source>
        <dbReference type="SAM" id="MobiDB-lite"/>
    </source>
</evidence>
<dbReference type="Proteomes" id="UP001151760">
    <property type="component" value="Unassembled WGS sequence"/>
</dbReference>
<feature type="region of interest" description="Disordered" evidence="1">
    <location>
        <begin position="143"/>
        <end position="193"/>
    </location>
</feature>
<feature type="signal peptide" evidence="2">
    <location>
        <begin position="1"/>
        <end position="18"/>
    </location>
</feature>
<comment type="caution">
    <text evidence="4">The sequence shown here is derived from an EMBL/GenBank/DDBJ whole genome shotgun (WGS) entry which is preliminary data.</text>
</comment>
<proteinExistence type="predicted"/>
<feature type="compositionally biased region" description="Polar residues" evidence="1">
    <location>
        <begin position="534"/>
        <end position="552"/>
    </location>
</feature>
<dbReference type="Pfam" id="PF03399">
    <property type="entry name" value="SAC3_GANP"/>
    <property type="match status" value="1"/>
</dbReference>
<dbReference type="Gene3D" id="1.25.40.990">
    <property type="match status" value="1"/>
</dbReference>
<feature type="region of interest" description="Disordered" evidence="1">
    <location>
        <begin position="411"/>
        <end position="447"/>
    </location>
</feature>
<feature type="compositionally biased region" description="Basic and acidic residues" evidence="1">
    <location>
        <begin position="164"/>
        <end position="174"/>
    </location>
</feature>
<gene>
    <name evidence="4" type="ORF">Tco_0682235</name>
</gene>
<feature type="compositionally biased region" description="Low complexity" evidence="1">
    <location>
        <begin position="178"/>
        <end position="193"/>
    </location>
</feature>
<feature type="compositionally biased region" description="Basic and acidic residues" evidence="1">
    <location>
        <begin position="795"/>
        <end position="812"/>
    </location>
</feature>
<dbReference type="EMBL" id="BQNB010009735">
    <property type="protein sequence ID" value="GJS67670.1"/>
    <property type="molecule type" value="Genomic_DNA"/>
</dbReference>
<keyword evidence="5" id="KW-1185">Reference proteome</keyword>
<feature type="region of interest" description="Disordered" evidence="1">
    <location>
        <begin position="792"/>
        <end position="814"/>
    </location>
</feature>
<organism evidence="4 5">
    <name type="scientific">Tanacetum coccineum</name>
    <dbReference type="NCBI Taxonomy" id="301880"/>
    <lineage>
        <taxon>Eukaryota</taxon>
        <taxon>Viridiplantae</taxon>
        <taxon>Streptophyta</taxon>
        <taxon>Embryophyta</taxon>
        <taxon>Tracheophyta</taxon>
        <taxon>Spermatophyta</taxon>
        <taxon>Magnoliopsida</taxon>
        <taxon>eudicotyledons</taxon>
        <taxon>Gunneridae</taxon>
        <taxon>Pentapetalae</taxon>
        <taxon>asterids</taxon>
        <taxon>campanulids</taxon>
        <taxon>Asterales</taxon>
        <taxon>Asteraceae</taxon>
        <taxon>Asteroideae</taxon>
        <taxon>Anthemideae</taxon>
        <taxon>Anthemidinae</taxon>
        <taxon>Tanacetum</taxon>
    </lineage>
</organism>
<dbReference type="PANTHER" id="PTHR12436:SF4">
    <property type="entry name" value="LEUKOCYTE RECEPTOR CLUSTER MEMBER 8"/>
    <property type="match status" value="1"/>
</dbReference>
<reference evidence="4" key="2">
    <citation type="submission" date="2022-01" db="EMBL/GenBank/DDBJ databases">
        <authorList>
            <person name="Yamashiro T."/>
            <person name="Shiraishi A."/>
            <person name="Satake H."/>
            <person name="Nakayama K."/>
        </authorList>
    </citation>
    <scope>NUCLEOTIDE SEQUENCE</scope>
</reference>
<evidence type="ECO:0000313" key="4">
    <source>
        <dbReference type="EMBL" id="GJS67670.1"/>
    </source>
</evidence>
<feature type="region of interest" description="Disordered" evidence="1">
    <location>
        <begin position="745"/>
        <end position="778"/>
    </location>
</feature>
<dbReference type="InterPro" id="IPR000717">
    <property type="entry name" value="PCI_dom"/>
</dbReference>
<feature type="compositionally biased region" description="Basic and acidic residues" evidence="1">
    <location>
        <begin position="684"/>
        <end position="695"/>
    </location>
</feature>
<sequence length="1152" mass="127545">MMATTHLYIVFLMAIVYSIRHLWEVTIQYDVDVRRMEEIDVKVFYDAWRWKPKPYRFIPKGISFKVYVRGIHAITSCHANVGARRTERHNKRCLEFEEKSEINVKRKEDDMMMNQGAVTNTVTTLDNNNISLEHQAVDPSHAQAPLYYAPPPGSESTSWTSYNHDQRSEPHSRSVQDGSTVASAATASSSGAASVEYSNYATYPNNDPYGYGSTAYSSYYSSYQQQPNQTYTQQQPNPSYTQQQPNQSYTQQQPSQSYPQQQPNHSYAQQQPSQTYVQPAGAYQSTGAPHQPISSFQNTGSYAGPASYTTTYYNPGDYQTSGGYPSASYNSQTNTWNQGSYASYAHQYPNYTAESNGTYNAQSAPAPAVQYQQDYKQWTDYYSQTEVTCAPGTENVASTSTSNVVSPLPAAPSGYSASTSQQQVATTAPSSWRPESNLSELSSVQPSAATNNVHEGYWKQGVQGYQSYHASSLQSNFQKPLDSNPVSGSFQTQQQPEITQQPNVQYSASYQVAQTYQPSLATAPQTAAPFESGRASNVQIPTNPRISSSLPVGLPKNNNVTAGVTKPAYIGVSLPKPNDNVSSSAAAADSSLKPGTLPKSLRGYVERALSRCKDDKQMAACQDVLKEVITKASIDGTLATRDWDTEPLFALPNTDVINNGTSNSSTPPSSLLKSRRSPTRRTKSRWEPLPEEKPVEQPSFTTPTSAKYSRPIHNNERDKQFSTGKPKSEENKFSNLKYYLSNQKETNKSILRPAKRQHVQDGRIGSSNGDSSSDSDKEQSLTAYYAGAITVADSPEEKKRRESRSKRFEKNHGNRVAYNITKSKNSGAGAGNLYTRRASASMLANNNSSDDGTASRAVEDIDWDSLTVKGTCQEIEKRYLRLTSAPDPATVRPEEVLEKALLMVQNSQKNYLYKCDQLKSIRQDLTVQRIRNELTAKVYETHARLAIEVGDLSEYNQCQSQLQTLYAEGIKGCHMEFSAYNLLCVILHSNNNRDLLSAMSRLSVETRKDAAVKHALAVRAAVSSGNYVLFFRLYKNAPNLNTCLMDLYVEKMRYAAVKCMTRSYRPTLPVSYVAQILGFQSPEPSDEKDAGGLEECAEWLKAHGCLTTDSSGEMMLDAKASMATLFMPEPDDAVSHGDASLAVNDFLTRSLS</sequence>
<feature type="compositionally biased region" description="Polar residues" evidence="1">
    <location>
        <begin position="154"/>
        <end position="163"/>
    </location>
</feature>
<evidence type="ECO:0000259" key="3">
    <source>
        <dbReference type="PROSITE" id="PS50250"/>
    </source>
</evidence>